<evidence type="ECO:0000256" key="3">
    <source>
        <dbReference type="ARBA" id="ARBA00022729"/>
    </source>
</evidence>
<dbReference type="OrthoDB" id="2146436at2759"/>
<evidence type="ECO:0000313" key="12">
    <source>
        <dbReference type="Proteomes" id="UP001150538"/>
    </source>
</evidence>
<dbReference type="AlphaFoldDB" id="A0A9W8DN69"/>
<dbReference type="PANTHER" id="PTHR34992:SF1">
    <property type="entry name" value="COPPER ACQUISITION FACTOR BIM1-LIKE DOMAIN-CONTAINING PROTEIN"/>
    <property type="match status" value="1"/>
</dbReference>
<evidence type="ECO:0000256" key="7">
    <source>
        <dbReference type="ARBA" id="ARBA00037868"/>
    </source>
</evidence>
<keyword evidence="4" id="KW-0472">Membrane</keyword>
<evidence type="ECO:0000313" key="11">
    <source>
        <dbReference type="EMBL" id="KAJ1911427.1"/>
    </source>
</evidence>
<evidence type="ECO:0000256" key="5">
    <source>
        <dbReference type="ARBA" id="ARBA00023180"/>
    </source>
</evidence>
<feature type="compositionally biased region" description="Low complexity" evidence="8">
    <location>
        <begin position="146"/>
        <end position="188"/>
    </location>
</feature>
<evidence type="ECO:0000256" key="6">
    <source>
        <dbReference type="ARBA" id="ARBA00023288"/>
    </source>
</evidence>
<keyword evidence="5" id="KW-0325">Glycoprotein</keyword>
<feature type="region of interest" description="Disordered" evidence="8">
    <location>
        <begin position="145"/>
        <end position="213"/>
    </location>
</feature>
<dbReference type="Proteomes" id="UP001150538">
    <property type="component" value="Unassembled WGS sequence"/>
</dbReference>
<feature type="domain" description="Copper acquisition factor BIM1-like" evidence="10">
    <location>
        <begin position="17"/>
        <end position="149"/>
    </location>
</feature>
<evidence type="ECO:0000256" key="4">
    <source>
        <dbReference type="ARBA" id="ARBA00023136"/>
    </source>
</evidence>
<keyword evidence="3 9" id="KW-0732">Signal</keyword>
<dbReference type="InterPro" id="IPR046936">
    <property type="entry name" value="BIM1-like"/>
</dbReference>
<proteinExistence type="predicted"/>
<comment type="caution">
    <text evidence="11">The sequence shown here is derived from an EMBL/GenBank/DDBJ whole genome shotgun (WGS) entry which is preliminary data.</text>
</comment>
<feature type="chain" id="PRO_5040738753" description="Copper acquisition factor BIM1-like domain-containing protein" evidence="9">
    <location>
        <begin position="19"/>
        <end position="213"/>
    </location>
</feature>
<protein>
    <recommendedName>
        <fullName evidence="10">Copper acquisition factor BIM1-like domain-containing protein</fullName>
    </recommendedName>
</protein>
<reference evidence="11" key="1">
    <citation type="submission" date="2022-07" db="EMBL/GenBank/DDBJ databases">
        <title>Phylogenomic reconstructions and comparative analyses of Kickxellomycotina fungi.</title>
        <authorList>
            <person name="Reynolds N.K."/>
            <person name="Stajich J.E."/>
            <person name="Barry K."/>
            <person name="Grigoriev I.V."/>
            <person name="Crous P."/>
            <person name="Smith M.E."/>
        </authorList>
    </citation>
    <scope>NUCLEOTIDE SEQUENCE</scope>
    <source>
        <strain evidence="11">NBRC 100468</strain>
    </source>
</reference>
<evidence type="ECO:0000256" key="9">
    <source>
        <dbReference type="SAM" id="SignalP"/>
    </source>
</evidence>
<keyword evidence="12" id="KW-1185">Reference proteome</keyword>
<evidence type="ECO:0000259" key="10">
    <source>
        <dbReference type="Pfam" id="PF20238"/>
    </source>
</evidence>
<dbReference type="EMBL" id="JANBPU010000450">
    <property type="protein sequence ID" value="KAJ1911427.1"/>
    <property type="molecule type" value="Genomic_DNA"/>
</dbReference>
<dbReference type="GO" id="GO:0012505">
    <property type="term" value="C:endomembrane system"/>
    <property type="evidence" value="ECO:0007669"/>
    <property type="project" value="UniProtKB-SubCell"/>
</dbReference>
<organism evidence="11 12">
    <name type="scientific">Mycoemilia scoparia</name>
    <dbReference type="NCBI Taxonomy" id="417184"/>
    <lineage>
        <taxon>Eukaryota</taxon>
        <taxon>Fungi</taxon>
        <taxon>Fungi incertae sedis</taxon>
        <taxon>Zoopagomycota</taxon>
        <taxon>Kickxellomycotina</taxon>
        <taxon>Kickxellomycetes</taxon>
        <taxon>Kickxellales</taxon>
        <taxon>Kickxellaceae</taxon>
        <taxon>Mycoemilia</taxon>
    </lineage>
</organism>
<feature type="signal peptide" evidence="9">
    <location>
        <begin position="1"/>
        <end position="18"/>
    </location>
</feature>
<keyword evidence="6" id="KW-0449">Lipoprotein</keyword>
<name>A0A9W8DN69_9FUNG</name>
<evidence type="ECO:0000256" key="2">
    <source>
        <dbReference type="ARBA" id="ARBA00022475"/>
    </source>
</evidence>
<sequence>MKLPAFIGFLASAALVSAHFKVLYPKFRPENMKHLAEPMCGGSNDESPRTIVHPITQEVTVSFGHGDGNLEYKFYPVADSLKPVSLLNVTISGENNYTSYINFDKYGVVSGSVGLLQAEFTSCDESTHWYQCADVLVQARAKCHAPKPSESSHSSSPSGTSGSASSPAAESSPSTAPAIPSAPNATPSGGNHQGHNMAEMPVPSTPPAHNHAH</sequence>
<comment type="subcellular location">
    <subcellularLocation>
        <location evidence="1">Cell membrane</location>
    </subcellularLocation>
    <subcellularLocation>
        <location evidence="7">Endomembrane system</location>
        <topology evidence="7">Lipid-anchor</topology>
    </subcellularLocation>
</comment>
<dbReference type="GO" id="GO:0005886">
    <property type="term" value="C:plasma membrane"/>
    <property type="evidence" value="ECO:0007669"/>
    <property type="project" value="UniProtKB-SubCell"/>
</dbReference>
<evidence type="ECO:0000256" key="8">
    <source>
        <dbReference type="SAM" id="MobiDB-lite"/>
    </source>
</evidence>
<accession>A0A9W8DN69</accession>
<dbReference type="Pfam" id="PF20238">
    <property type="entry name" value="BIM1-like_dom"/>
    <property type="match status" value="1"/>
</dbReference>
<keyword evidence="2" id="KW-1003">Cell membrane</keyword>
<evidence type="ECO:0000256" key="1">
    <source>
        <dbReference type="ARBA" id="ARBA00004236"/>
    </source>
</evidence>
<dbReference type="InterPro" id="IPR046530">
    <property type="entry name" value="BIM1-like_dom"/>
</dbReference>
<gene>
    <name evidence="11" type="ORF">H4219_005944</name>
</gene>
<dbReference type="PANTHER" id="PTHR34992">
    <property type="entry name" value="HYPHAL ANASTAMOSIS-7 PROTEIN"/>
    <property type="match status" value="1"/>
</dbReference>